<dbReference type="InterPro" id="IPR032466">
    <property type="entry name" value="Metal_Hydrolase"/>
</dbReference>
<sequence>MSATLLKNATYINEGCTSQRDILLKNGLIERIDTSIPADDSYEIIDCRDMLVLPGVIDDQVHFREPGATHKATIATESVAAVLGGTTSFMDMPNNNPPAVTIEDIMAKKDIAARNSYANYSFYLGATENNMEEIQKINPAEICGVKIFMGSSTGNLLVDKDEALYNIFKNCHVLIATHCEDNALINKNMEEFKARYGEENLKPYMHPLIRNHKACYKSTKKAVDLALETGANLHVLHLSTEDEIELFRPFADISLEQRKITAEACAHHLFFNDKSYERLGNRLKCNPAVKTEEDRKALISAVEQGIISIIATDHAPHTLEEKNQPFYKAPSGLPLIQYSLLAVLELVHRNELSLEAAVTALSHNPAVRFNIDRRGFIKEGYFADIAVVKNEEFTVKPVDIASKCKWSPFLGYTFANRVMHTFVNGNHVVNNGIFVPNNIFGRDLRFNR</sequence>
<dbReference type="InterPro" id="IPR002195">
    <property type="entry name" value="Dihydroorotase_CS"/>
</dbReference>
<dbReference type="AlphaFoldDB" id="A0A662ZJD8"/>
<dbReference type="Pfam" id="PF01979">
    <property type="entry name" value="Amidohydro_1"/>
    <property type="match status" value="1"/>
</dbReference>
<comment type="function">
    <text evidence="2">Catalyzes the reversible cyclization of carbamoyl aspartate to dihydroorotate.</text>
</comment>
<organism evidence="7 8">
    <name type="scientific">Ruminobacter amylophilus</name>
    <dbReference type="NCBI Taxonomy" id="867"/>
    <lineage>
        <taxon>Bacteria</taxon>
        <taxon>Pseudomonadati</taxon>
        <taxon>Pseudomonadota</taxon>
        <taxon>Gammaproteobacteria</taxon>
        <taxon>Aeromonadales</taxon>
        <taxon>Succinivibrionaceae</taxon>
        <taxon>Ruminobacter</taxon>
    </lineage>
</organism>
<dbReference type="EMBL" id="FOXF01000010">
    <property type="protein sequence ID" value="SFP23692.1"/>
    <property type="molecule type" value="Genomic_DNA"/>
</dbReference>
<comment type="cofactor">
    <cofactor evidence="1">
        <name>Zn(2+)</name>
        <dbReference type="ChEBI" id="CHEBI:29105"/>
    </cofactor>
</comment>
<dbReference type="GO" id="GO:0005737">
    <property type="term" value="C:cytoplasm"/>
    <property type="evidence" value="ECO:0007669"/>
    <property type="project" value="TreeGrafter"/>
</dbReference>
<dbReference type="OrthoDB" id="5687299at2"/>
<evidence type="ECO:0000256" key="4">
    <source>
        <dbReference type="ARBA" id="ARBA00022723"/>
    </source>
</evidence>
<dbReference type="SUPFAM" id="SSF51338">
    <property type="entry name" value="Composite domain of metallo-dependent hydrolases"/>
    <property type="match status" value="1"/>
</dbReference>
<feature type="domain" description="Amidohydrolase-related" evidence="6">
    <location>
        <begin position="51"/>
        <end position="427"/>
    </location>
</feature>
<dbReference type="PANTHER" id="PTHR43668">
    <property type="entry name" value="ALLANTOINASE"/>
    <property type="match status" value="1"/>
</dbReference>
<evidence type="ECO:0000256" key="5">
    <source>
        <dbReference type="ARBA" id="ARBA00022801"/>
    </source>
</evidence>
<gene>
    <name evidence="7" type="ORF">SAMN02910344_00823</name>
</gene>
<evidence type="ECO:0000256" key="2">
    <source>
        <dbReference type="ARBA" id="ARBA00002368"/>
    </source>
</evidence>
<dbReference type="GO" id="GO:0004038">
    <property type="term" value="F:allantoinase activity"/>
    <property type="evidence" value="ECO:0007669"/>
    <property type="project" value="TreeGrafter"/>
</dbReference>
<dbReference type="InterPro" id="IPR011059">
    <property type="entry name" value="Metal-dep_hydrolase_composite"/>
</dbReference>
<proteinExistence type="inferred from homology"/>
<evidence type="ECO:0000313" key="7">
    <source>
        <dbReference type="EMBL" id="SFP23692.1"/>
    </source>
</evidence>
<dbReference type="GO" id="GO:0006145">
    <property type="term" value="P:purine nucleobase catabolic process"/>
    <property type="evidence" value="ECO:0007669"/>
    <property type="project" value="TreeGrafter"/>
</dbReference>
<accession>A0A662ZJD8</accession>
<evidence type="ECO:0000256" key="1">
    <source>
        <dbReference type="ARBA" id="ARBA00001947"/>
    </source>
</evidence>
<dbReference type="NCBIfam" id="NF006688">
    <property type="entry name" value="PRK09236.1"/>
    <property type="match status" value="1"/>
</dbReference>
<dbReference type="Proteomes" id="UP000243745">
    <property type="component" value="Unassembled WGS sequence"/>
</dbReference>
<evidence type="ECO:0000313" key="8">
    <source>
        <dbReference type="Proteomes" id="UP000243745"/>
    </source>
</evidence>
<dbReference type="Gene3D" id="3.20.20.140">
    <property type="entry name" value="Metal-dependent hydrolases"/>
    <property type="match status" value="1"/>
</dbReference>
<dbReference type="InterPro" id="IPR006680">
    <property type="entry name" value="Amidohydro-rel"/>
</dbReference>
<dbReference type="SUPFAM" id="SSF51556">
    <property type="entry name" value="Metallo-dependent hydrolases"/>
    <property type="match status" value="1"/>
</dbReference>
<dbReference type="PANTHER" id="PTHR43668:SF4">
    <property type="entry name" value="ALLANTOINASE"/>
    <property type="match status" value="1"/>
</dbReference>
<keyword evidence="4" id="KW-0479">Metal-binding</keyword>
<name>A0A662ZJD8_9GAMM</name>
<protein>
    <submittedName>
        <fullName evidence="7">Dihydroorotase</fullName>
    </submittedName>
</protein>
<dbReference type="GO" id="GO:0046872">
    <property type="term" value="F:metal ion binding"/>
    <property type="evidence" value="ECO:0007669"/>
    <property type="project" value="UniProtKB-KW"/>
</dbReference>
<dbReference type="NCBIfam" id="TIGR00857">
    <property type="entry name" value="pyrC_multi"/>
    <property type="match status" value="1"/>
</dbReference>
<dbReference type="PROSITE" id="PS00483">
    <property type="entry name" value="DIHYDROOROTASE_2"/>
    <property type="match status" value="1"/>
</dbReference>
<reference evidence="7 8" key="1">
    <citation type="submission" date="2016-10" db="EMBL/GenBank/DDBJ databases">
        <authorList>
            <person name="Varghese N."/>
            <person name="Submissions S."/>
        </authorList>
    </citation>
    <scope>NUCLEOTIDE SEQUENCE [LARGE SCALE GENOMIC DNA]</scope>
    <source>
        <strain evidence="7 8">DSM 1361</strain>
    </source>
</reference>
<dbReference type="CDD" id="cd01318">
    <property type="entry name" value="DHOase_IIb"/>
    <property type="match status" value="1"/>
</dbReference>
<keyword evidence="5" id="KW-0378">Hydrolase</keyword>
<evidence type="ECO:0000256" key="3">
    <source>
        <dbReference type="ARBA" id="ARBA00010286"/>
    </source>
</evidence>
<keyword evidence="8" id="KW-1185">Reference proteome</keyword>
<dbReference type="Gene3D" id="2.30.40.10">
    <property type="entry name" value="Urease, subunit C, domain 1"/>
    <property type="match status" value="1"/>
</dbReference>
<evidence type="ECO:0000259" key="6">
    <source>
        <dbReference type="Pfam" id="PF01979"/>
    </source>
</evidence>
<dbReference type="RefSeq" id="WP_093141186.1">
    <property type="nucleotide sequence ID" value="NZ_FOXF01000010.1"/>
</dbReference>
<comment type="similarity">
    <text evidence="3">Belongs to the metallo-dependent hydrolases superfamily. DHOase family. Class I DHOase subfamily.</text>
</comment>
<dbReference type="InterPro" id="IPR050138">
    <property type="entry name" value="DHOase/Allantoinase_Hydrolase"/>
</dbReference>